<gene>
    <name evidence="2" type="ORF">E0F91_09875</name>
</gene>
<feature type="transmembrane region" description="Helical" evidence="1">
    <location>
        <begin position="94"/>
        <end position="117"/>
    </location>
</feature>
<keyword evidence="1" id="KW-1133">Transmembrane helix</keyword>
<dbReference type="AlphaFoldDB" id="A0A4R5CXV7"/>
<feature type="transmembrane region" description="Helical" evidence="1">
    <location>
        <begin position="129"/>
        <end position="146"/>
    </location>
</feature>
<dbReference type="EMBL" id="SMFN01000010">
    <property type="protein sequence ID" value="TDE03931.1"/>
    <property type="molecule type" value="Genomic_DNA"/>
</dbReference>
<organism evidence="2 3">
    <name type="scientific">Flavobacterium sandaracinum</name>
    <dbReference type="NCBI Taxonomy" id="2541733"/>
    <lineage>
        <taxon>Bacteria</taxon>
        <taxon>Pseudomonadati</taxon>
        <taxon>Bacteroidota</taxon>
        <taxon>Flavobacteriia</taxon>
        <taxon>Flavobacteriales</taxon>
        <taxon>Flavobacteriaceae</taxon>
        <taxon>Flavobacterium</taxon>
    </lineage>
</organism>
<protein>
    <submittedName>
        <fullName evidence="2">Uncharacterized protein</fullName>
    </submittedName>
</protein>
<sequence>MEPKAKQEGDIEKIDKFTGYQLPNKFKIVGLVLFIISFISVPVISIYLENNKYQDLYQRIGSTIAILSLLTIAISKEKVEDELIAKIRMQSYHYAVIATVLTYLTIPFINFIIISVFSSTLKMEGSEDIPILGFLLTIQILTFRKLKKAYYEE</sequence>
<feature type="transmembrane region" description="Helical" evidence="1">
    <location>
        <begin position="26"/>
        <end position="44"/>
    </location>
</feature>
<evidence type="ECO:0000256" key="1">
    <source>
        <dbReference type="SAM" id="Phobius"/>
    </source>
</evidence>
<name>A0A4R5CXV7_9FLAO</name>
<accession>A0A4R5CXV7</accession>
<comment type="caution">
    <text evidence="2">The sequence shown here is derived from an EMBL/GenBank/DDBJ whole genome shotgun (WGS) entry which is preliminary data.</text>
</comment>
<dbReference type="Proteomes" id="UP000294644">
    <property type="component" value="Unassembled WGS sequence"/>
</dbReference>
<evidence type="ECO:0000313" key="2">
    <source>
        <dbReference type="EMBL" id="TDE03931.1"/>
    </source>
</evidence>
<evidence type="ECO:0000313" key="3">
    <source>
        <dbReference type="Proteomes" id="UP000294644"/>
    </source>
</evidence>
<proteinExistence type="predicted"/>
<keyword evidence="1" id="KW-0472">Membrane</keyword>
<keyword evidence="1" id="KW-0812">Transmembrane</keyword>
<reference evidence="2 3" key="1">
    <citation type="submission" date="2019-03" db="EMBL/GenBank/DDBJ databases">
        <title>Flavobacterium LB-D12 sp. nov., isolated from arctic soil.</title>
        <authorList>
            <person name="Chaudhary D.K."/>
        </authorList>
    </citation>
    <scope>NUCLEOTIDE SEQUENCE [LARGE SCALE GENOMIC DNA]</scope>
    <source>
        <strain evidence="2 3">LB-D12</strain>
    </source>
</reference>
<dbReference type="OrthoDB" id="1445931at2"/>
<keyword evidence="3" id="KW-1185">Reference proteome</keyword>
<dbReference type="RefSeq" id="WP_132066381.1">
    <property type="nucleotide sequence ID" value="NZ_SMFN01000010.1"/>
</dbReference>